<evidence type="ECO:0000313" key="10">
    <source>
        <dbReference type="Proteomes" id="UP000738349"/>
    </source>
</evidence>
<dbReference type="SUPFAM" id="SSF51445">
    <property type="entry name" value="(Trans)glycosidases"/>
    <property type="match status" value="1"/>
</dbReference>
<dbReference type="AlphaFoldDB" id="A0A9P9IE08"/>
<accession>A0A9P9IE08</accession>
<dbReference type="InterPro" id="IPR029070">
    <property type="entry name" value="Chitinase_insertion_sf"/>
</dbReference>
<dbReference type="Gene3D" id="3.10.50.10">
    <property type="match status" value="1"/>
</dbReference>
<evidence type="ECO:0000256" key="1">
    <source>
        <dbReference type="ARBA" id="ARBA00008682"/>
    </source>
</evidence>
<dbReference type="InterPro" id="IPR036861">
    <property type="entry name" value="Endochitinase-like_sf"/>
</dbReference>
<proteinExistence type="inferred from homology"/>
<feature type="disulfide bond" evidence="4">
    <location>
        <begin position="105"/>
        <end position="119"/>
    </location>
</feature>
<dbReference type="GO" id="GO:0008061">
    <property type="term" value="F:chitin binding"/>
    <property type="evidence" value="ECO:0007669"/>
    <property type="project" value="UniProtKB-UniRule"/>
</dbReference>
<keyword evidence="3 4" id="KW-0147">Chitin-binding</keyword>
<dbReference type="EC" id="3.2.1.14" evidence="2"/>
<dbReference type="InterPro" id="IPR001223">
    <property type="entry name" value="Glyco_hydro18_cat"/>
</dbReference>
<dbReference type="PROSITE" id="PS51910">
    <property type="entry name" value="GH18_2"/>
    <property type="match status" value="1"/>
</dbReference>
<dbReference type="PANTHER" id="PTHR11177:SF333">
    <property type="entry name" value="CHITINASE"/>
    <property type="match status" value="1"/>
</dbReference>
<keyword evidence="10" id="KW-1185">Reference proteome</keyword>
<dbReference type="Gene3D" id="3.20.20.80">
    <property type="entry name" value="Glycosidases"/>
    <property type="match status" value="1"/>
</dbReference>
<gene>
    <name evidence="9" type="ORF">EDB81DRAFT_668147</name>
</gene>
<dbReference type="InterPro" id="IPR001002">
    <property type="entry name" value="Chitin-bd_1"/>
</dbReference>
<organism evidence="9 10">
    <name type="scientific">Dactylonectria macrodidyma</name>
    <dbReference type="NCBI Taxonomy" id="307937"/>
    <lineage>
        <taxon>Eukaryota</taxon>
        <taxon>Fungi</taxon>
        <taxon>Dikarya</taxon>
        <taxon>Ascomycota</taxon>
        <taxon>Pezizomycotina</taxon>
        <taxon>Sordariomycetes</taxon>
        <taxon>Hypocreomycetidae</taxon>
        <taxon>Hypocreales</taxon>
        <taxon>Nectriaceae</taxon>
        <taxon>Dactylonectria</taxon>
    </lineage>
</organism>
<dbReference type="SMART" id="SM00636">
    <property type="entry name" value="Glyco_18"/>
    <property type="match status" value="1"/>
</dbReference>
<feature type="compositionally biased region" description="Low complexity" evidence="5">
    <location>
        <begin position="538"/>
        <end position="552"/>
    </location>
</feature>
<evidence type="ECO:0000256" key="4">
    <source>
        <dbReference type="PROSITE-ProRule" id="PRU00261"/>
    </source>
</evidence>
<dbReference type="InterPro" id="IPR017853">
    <property type="entry name" value="GH"/>
</dbReference>
<dbReference type="PROSITE" id="PS50941">
    <property type="entry name" value="CHIT_BIND_I_2"/>
    <property type="match status" value="1"/>
</dbReference>
<dbReference type="GO" id="GO:0008843">
    <property type="term" value="F:endochitinase activity"/>
    <property type="evidence" value="ECO:0007669"/>
    <property type="project" value="UniProtKB-EC"/>
</dbReference>
<feature type="disulfide bond" evidence="4">
    <location>
        <begin position="123"/>
        <end position="127"/>
    </location>
</feature>
<keyword evidence="4" id="KW-1015">Disulfide bond</keyword>
<feature type="domain" description="Chitin-binding type-1" evidence="7">
    <location>
        <begin position="92"/>
        <end position="129"/>
    </location>
</feature>
<keyword evidence="6" id="KW-0732">Signal</keyword>
<feature type="signal peptide" evidence="6">
    <location>
        <begin position="1"/>
        <end position="16"/>
    </location>
</feature>
<evidence type="ECO:0000313" key="9">
    <source>
        <dbReference type="EMBL" id="KAH7117301.1"/>
    </source>
</evidence>
<evidence type="ECO:0000256" key="2">
    <source>
        <dbReference type="ARBA" id="ARBA00012729"/>
    </source>
</evidence>
<dbReference type="InterPro" id="IPR050314">
    <property type="entry name" value="Glycosyl_Hydrlase_18"/>
</dbReference>
<sequence length="810" mass="87781">MASFVLLLCASPLLFSHHFLPQRRSHVLRPEDASLLSKRAAAGPFRGPAHQNPAKAPPTPIPEIVDVLNEEPVESGFQISGRDHLAKRADGPLRCDDAPCIDGSCCGKNNICGYGPDYCGDGCISQCNATAMCGEFSENADMPCGMKLCCSATGPPSCAAGGGTTNGRTIGYYQSWNVRDRACNKVSPSQLNTTGYTHLFYSFASIDPGTYKITPAHSDDPAMMKDFTALSKDGKLQTWIAIGGFDFSDPGKSTHTTWSDLCSTKERRAAFIASVKEYMDTYGFQGVDIDWEYPGAPERGGRKMADTRNLATLVREMRAAYGKSYGISLTLAPDYWYLRWFDGKAMEPYVDFFGFMAYDLHGSWDADVLTLGKLVRGQADIREISSNTVPLWFDGLNPSKINFGLAMYGRGYTLADPSCNDLLCSFSGPSKPAPCTNFGGVMSLVEIKQLIKRLGTDSKIPSRSVDVPPVVTTVTDNGGLIYTRTLYLPPWPLITLGPPPSGGWSSGGSEQTTQPAGPGGGSNPAPSWPPATIPDTPWPGGEPTAPGGTEPTVWPPSWELLPVEKDVDDEGEDDDDDDGPKYTSSCKLWFFGVCIKWEGIVIGGWEWNLPTGIWAAAQHSIGPGGKPTYPPKPADCEPTQASLCLTTSSFGTTVSNGATRTTATQVKSTCATITGCNLRDVEATKTGASCAVKTEGALGRRDREWWECDDAIADGVILPRAPFIPEEIDKIRDLLKERKDVLGEDAGGFEEFTAVDLKFTAYFFVKNMGTQAHFYFNWKVDEVSTPEGSTRSWHLTSYLGQTGVLLRIRE</sequence>
<comment type="caution">
    <text evidence="9">The sequence shown here is derived from an EMBL/GenBank/DDBJ whole genome shotgun (WGS) entry which is preliminary data.</text>
</comment>
<dbReference type="EMBL" id="JAGMUV010000028">
    <property type="protein sequence ID" value="KAH7117301.1"/>
    <property type="molecule type" value="Genomic_DNA"/>
</dbReference>
<comment type="similarity">
    <text evidence="1">Belongs to the glycosyl hydrolase 18 family. Chitinase class V subfamily.</text>
</comment>
<dbReference type="PANTHER" id="PTHR11177">
    <property type="entry name" value="CHITINASE"/>
    <property type="match status" value="1"/>
</dbReference>
<feature type="chain" id="PRO_5040224303" description="chitinase" evidence="6">
    <location>
        <begin position="17"/>
        <end position="810"/>
    </location>
</feature>
<feature type="domain" description="GH18" evidence="8">
    <location>
        <begin position="167"/>
        <end position="481"/>
    </location>
</feature>
<protein>
    <recommendedName>
        <fullName evidence="2">chitinase</fullName>
        <ecNumber evidence="2">3.2.1.14</ecNumber>
    </recommendedName>
</protein>
<feature type="region of interest" description="Disordered" evidence="5">
    <location>
        <begin position="498"/>
        <end position="556"/>
    </location>
</feature>
<evidence type="ECO:0000256" key="5">
    <source>
        <dbReference type="SAM" id="MobiDB-lite"/>
    </source>
</evidence>
<reference evidence="9" key="1">
    <citation type="journal article" date="2021" name="Nat. Commun.">
        <title>Genetic determinants of endophytism in the Arabidopsis root mycobiome.</title>
        <authorList>
            <person name="Mesny F."/>
            <person name="Miyauchi S."/>
            <person name="Thiergart T."/>
            <person name="Pickel B."/>
            <person name="Atanasova L."/>
            <person name="Karlsson M."/>
            <person name="Huettel B."/>
            <person name="Barry K.W."/>
            <person name="Haridas S."/>
            <person name="Chen C."/>
            <person name="Bauer D."/>
            <person name="Andreopoulos W."/>
            <person name="Pangilinan J."/>
            <person name="LaButti K."/>
            <person name="Riley R."/>
            <person name="Lipzen A."/>
            <person name="Clum A."/>
            <person name="Drula E."/>
            <person name="Henrissat B."/>
            <person name="Kohler A."/>
            <person name="Grigoriev I.V."/>
            <person name="Martin F.M."/>
            <person name="Hacquard S."/>
        </authorList>
    </citation>
    <scope>NUCLEOTIDE SEQUENCE</scope>
    <source>
        <strain evidence="9">MPI-CAGE-AT-0147</strain>
    </source>
</reference>
<evidence type="ECO:0000259" key="8">
    <source>
        <dbReference type="PROSITE" id="PS51910"/>
    </source>
</evidence>
<feature type="disulfide bond" evidence="4">
    <location>
        <begin position="100"/>
        <end position="112"/>
    </location>
</feature>
<dbReference type="OrthoDB" id="73875at2759"/>
<evidence type="ECO:0000256" key="3">
    <source>
        <dbReference type="ARBA" id="ARBA00022669"/>
    </source>
</evidence>
<dbReference type="Proteomes" id="UP000738349">
    <property type="component" value="Unassembled WGS sequence"/>
</dbReference>
<comment type="caution">
    <text evidence="4">Lacks conserved residue(s) required for the propagation of feature annotation.</text>
</comment>
<name>A0A9P9IE08_9HYPO</name>
<evidence type="ECO:0000259" key="7">
    <source>
        <dbReference type="PROSITE" id="PS50941"/>
    </source>
</evidence>
<evidence type="ECO:0000256" key="6">
    <source>
        <dbReference type="SAM" id="SignalP"/>
    </source>
</evidence>
<dbReference type="Gene3D" id="3.30.60.10">
    <property type="entry name" value="Endochitinase-like"/>
    <property type="match status" value="1"/>
</dbReference>
<dbReference type="GO" id="GO:0005975">
    <property type="term" value="P:carbohydrate metabolic process"/>
    <property type="evidence" value="ECO:0007669"/>
    <property type="project" value="InterPro"/>
</dbReference>
<dbReference type="Pfam" id="PF00704">
    <property type="entry name" value="Glyco_hydro_18"/>
    <property type="match status" value="1"/>
</dbReference>
<dbReference type="InterPro" id="IPR011583">
    <property type="entry name" value="Chitinase_II/V-like_cat"/>
</dbReference>